<accession>A0A2N1KHN2</accession>
<name>A0A2N1KHN2_9GLOM</name>
<organism evidence="1 2">
    <name type="scientific">Rhizophagus irregularis</name>
    <dbReference type="NCBI Taxonomy" id="588596"/>
    <lineage>
        <taxon>Eukaryota</taxon>
        <taxon>Fungi</taxon>
        <taxon>Fungi incertae sedis</taxon>
        <taxon>Mucoromycota</taxon>
        <taxon>Glomeromycotina</taxon>
        <taxon>Glomeromycetes</taxon>
        <taxon>Glomerales</taxon>
        <taxon>Glomeraceae</taxon>
        <taxon>Rhizophagus</taxon>
    </lineage>
</organism>
<reference evidence="1 2" key="2">
    <citation type="submission" date="2017-10" db="EMBL/GenBank/DDBJ databases">
        <title>Extensive intraspecific genome diversity in a model arbuscular mycorrhizal fungus.</title>
        <authorList>
            <person name="Chen E.C.H."/>
            <person name="Morin E."/>
            <person name="Baudet D."/>
            <person name="Noel J."/>
            <person name="Ndikumana S."/>
            <person name="Charron P."/>
            <person name="St-Onge C."/>
            <person name="Giorgi J."/>
            <person name="Grigoriev I.V."/>
            <person name="Roux C."/>
            <person name="Martin F.M."/>
            <person name="Corradi N."/>
        </authorList>
    </citation>
    <scope>NUCLEOTIDE SEQUENCE [LARGE SCALE GENOMIC DNA]</scope>
    <source>
        <strain evidence="1 2">C2</strain>
    </source>
</reference>
<gene>
    <name evidence="1" type="ORF">RhiirC2_805684</name>
</gene>
<dbReference type="VEuPathDB" id="FungiDB:FUN_011339"/>
<reference evidence="1 2" key="1">
    <citation type="submission" date="2016-04" db="EMBL/GenBank/DDBJ databases">
        <title>Genome analyses suggest a sexual origin of heterokaryosis in a supposedly ancient asexual fungus.</title>
        <authorList>
            <person name="Ropars J."/>
            <person name="Sedzielewska K."/>
            <person name="Noel J."/>
            <person name="Charron P."/>
            <person name="Farinelli L."/>
            <person name="Marton T."/>
            <person name="Kruger M."/>
            <person name="Pelin A."/>
            <person name="Brachmann A."/>
            <person name="Corradi N."/>
        </authorList>
    </citation>
    <scope>NUCLEOTIDE SEQUENCE [LARGE SCALE GENOMIC DNA]</scope>
    <source>
        <strain evidence="1 2">C2</strain>
    </source>
</reference>
<proteinExistence type="predicted"/>
<comment type="caution">
    <text evidence="1">The sequence shown here is derived from an EMBL/GenBank/DDBJ whole genome shotgun (WGS) entry which is preliminary data.</text>
</comment>
<feature type="non-terminal residue" evidence="1">
    <location>
        <position position="1"/>
    </location>
</feature>
<dbReference type="EMBL" id="LLXL01010671">
    <property type="protein sequence ID" value="PKK34596.1"/>
    <property type="molecule type" value="Genomic_DNA"/>
</dbReference>
<evidence type="ECO:0000313" key="1">
    <source>
        <dbReference type="EMBL" id="PKK34596.1"/>
    </source>
</evidence>
<evidence type="ECO:0000313" key="2">
    <source>
        <dbReference type="Proteomes" id="UP000233469"/>
    </source>
</evidence>
<dbReference type="AlphaFoldDB" id="A0A2N1KHN2"/>
<dbReference type="Proteomes" id="UP000233469">
    <property type="component" value="Unassembled WGS sequence"/>
</dbReference>
<sequence>GDDANNILDYTADQPLGQDVSNEIIPLQQHLIEQVTNPNVIKIREAPLKKRLKSAIELSKKKVLMQENLNEPNNQIKSQ</sequence>
<protein>
    <submittedName>
        <fullName evidence="1">Uncharacterized protein</fullName>
    </submittedName>
</protein>